<feature type="compositionally biased region" description="Basic residues" evidence="1">
    <location>
        <begin position="242"/>
        <end position="252"/>
    </location>
</feature>
<evidence type="ECO:0000256" key="2">
    <source>
        <dbReference type="SAM" id="Phobius"/>
    </source>
</evidence>
<organism evidence="3 4">
    <name type="scientific">Blastocystis sp. subtype 1 (strain ATCC 50177 / NandII)</name>
    <dbReference type="NCBI Taxonomy" id="478820"/>
    <lineage>
        <taxon>Eukaryota</taxon>
        <taxon>Sar</taxon>
        <taxon>Stramenopiles</taxon>
        <taxon>Bigyra</taxon>
        <taxon>Opalozoa</taxon>
        <taxon>Opalinata</taxon>
        <taxon>Blastocystidae</taxon>
        <taxon>Blastocystis</taxon>
    </lineage>
</organism>
<gene>
    <name evidence="3" type="ORF">AV274_5288</name>
</gene>
<proteinExistence type="predicted"/>
<dbReference type="Proteomes" id="UP000078348">
    <property type="component" value="Unassembled WGS sequence"/>
</dbReference>
<accession>A0A196SAK4</accession>
<dbReference type="AlphaFoldDB" id="A0A196SAK4"/>
<feature type="region of interest" description="Disordered" evidence="1">
    <location>
        <begin position="242"/>
        <end position="264"/>
    </location>
</feature>
<name>A0A196SAK4_BLAHN</name>
<keyword evidence="4" id="KW-1185">Reference proteome</keyword>
<sequence length="264" mass="30119">MNMDLFYVVISCIFVFLLIVGVIMMAIDSRMDYKRKRAIAQKIEDGRGMRLESDDLVLKVVDGKVEILEDVPYSELAAAASPASDTETAPVVPVSETEEVLEELVSRYGEITENSIIFQKSKNLTFADKYNALEENARARYDEFMAYILSKPDCRKSESSVGVTVKNKTDKMLSVTIKRGVVELNFMLTNSELNRLVRAEGIKDIKIKPVVIRLEDDTDLRLAKQTADITLEHLAEEQQYRKEKKKELRRKRNQEMRAAANKTL</sequence>
<evidence type="ECO:0000256" key="1">
    <source>
        <dbReference type="SAM" id="MobiDB-lite"/>
    </source>
</evidence>
<keyword evidence="2" id="KW-0472">Membrane</keyword>
<keyword evidence="2" id="KW-0812">Transmembrane</keyword>
<dbReference type="EMBL" id="LXWW01000473">
    <property type="protein sequence ID" value="OAO13029.1"/>
    <property type="molecule type" value="Genomic_DNA"/>
</dbReference>
<protein>
    <submittedName>
        <fullName evidence="3">Uncharacterized protein</fullName>
    </submittedName>
</protein>
<evidence type="ECO:0000313" key="3">
    <source>
        <dbReference type="EMBL" id="OAO13029.1"/>
    </source>
</evidence>
<evidence type="ECO:0000313" key="4">
    <source>
        <dbReference type="Proteomes" id="UP000078348"/>
    </source>
</evidence>
<feature type="transmembrane region" description="Helical" evidence="2">
    <location>
        <begin position="6"/>
        <end position="27"/>
    </location>
</feature>
<comment type="caution">
    <text evidence="3">The sequence shown here is derived from an EMBL/GenBank/DDBJ whole genome shotgun (WGS) entry which is preliminary data.</text>
</comment>
<reference evidence="3 4" key="1">
    <citation type="submission" date="2016-05" db="EMBL/GenBank/DDBJ databases">
        <title>Nuclear genome of Blastocystis sp. subtype 1 NandII.</title>
        <authorList>
            <person name="Gentekaki E."/>
            <person name="Curtis B."/>
            <person name="Stairs C."/>
            <person name="Eme L."/>
            <person name="Herman E."/>
            <person name="Klimes V."/>
            <person name="Arias M.C."/>
            <person name="Elias M."/>
            <person name="Hilliou F."/>
            <person name="Klute M."/>
            <person name="Malik S.-B."/>
            <person name="Pightling A."/>
            <person name="Rachubinski R."/>
            <person name="Salas D."/>
            <person name="Schlacht A."/>
            <person name="Suga H."/>
            <person name="Archibald J."/>
            <person name="Ball S.G."/>
            <person name="Clark G."/>
            <person name="Dacks J."/>
            <person name="Van Der Giezen M."/>
            <person name="Tsaousis A."/>
            <person name="Roger A."/>
        </authorList>
    </citation>
    <scope>NUCLEOTIDE SEQUENCE [LARGE SCALE GENOMIC DNA]</scope>
    <source>
        <strain evidence="4">ATCC 50177 / NandII</strain>
    </source>
</reference>
<keyword evidence="2" id="KW-1133">Transmembrane helix</keyword>